<protein>
    <submittedName>
        <fullName evidence="4">YafY family transcriptional regulator</fullName>
    </submittedName>
</protein>
<dbReference type="SUPFAM" id="SSF46785">
    <property type="entry name" value="Winged helix' DNA-binding domain"/>
    <property type="match status" value="1"/>
</dbReference>
<evidence type="ECO:0000256" key="2">
    <source>
        <dbReference type="ARBA" id="ARBA00023163"/>
    </source>
</evidence>
<organism evidence="4 5">
    <name type="scientific">Paenibacillus oralis</name>
    <dbReference type="NCBI Taxonomy" id="2490856"/>
    <lineage>
        <taxon>Bacteria</taxon>
        <taxon>Bacillati</taxon>
        <taxon>Bacillota</taxon>
        <taxon>Bacilli</taxon>
        <taxon>Bacillales</taxon>
        <taxon>Paenibacillaceae</taxon>
        <taxon>Paenibacillus</taxon>
    </lineage>
</organism>
<sequence>MKLERLMAITMILLNRKRVQAQELADKLEVSLRTIYRDLESLSLAGIPLVSYTGTDGGYEIMEGYRLDRQMLTFDELTALVTALRGLQSTQALEASNIDRLLEKVGTLVSQAEQERISGGHQLQIDFAPWKSSNSERKKYESLQQAVKGLKRIRFHYLNARGEDTERCVEPVGLALKGYVWYLHGYCLSRKAFRTFRLSRIRELQVLEESFTRRDLTEDQSSRREWKRDANRPKVDLVLRISGDAKVHAADRFEDHEIERQADGTFLIRTSLPEGKWLTNFLLQFGTDLLILEPAYMAEKLQEAALKIAALYGGSHTSVREAE</sequence>
<dbReference type="Pfam" id="PF25583">
    <property type="entry name" value="WCX"/>
    <property type="match status" value="1"/>
</dbReference>
<dbReference type="OrthoDB" id="9815009at2"/>
<dbReference type="EMBL" id="RRCN01000001">
    <property type="protein sequence ID" value="RRJ67582.1"/>
    <property type="molecule type" value="Genomic_DNA"/>
</dbReference>
<dbReference type="PANTHER" id="PTHR34580:SF1">
    <property type="entry name" value="PROTEIN PAFC"/>
    <property type="match status" value="1"/>
</dbReference>
<reference evidence="4 5" key="1">
    <citation type="submission" date="2018-11" db="EMBL/GenBank/DDBJ databases">
        <title>Genome sequencing of Paenibacillus sp. KCOM 3021 (= ChDC PVNT-B20).</title>
        <authorList>
            <person name="Kook J.-K."/>
            <person name="Park S.-N."/>
            <person name="Lim Y.K."/>
        </authorList>
    </citation>
    <scope>NUCLEOTIDE SEQUENCE [LARGE SCALE GENOMIC DNA]</scope>
    <source>
        <strain evidence="4 5">KCOM 3021</strain>
    </source>
</reference>
<dbReference type="Proteomes" id="UP000267017">
    <property type="component" value="Unassembled WGS sequence"/>
</dbReference>
<dbReference type="InterPro" id="IPR036390">
    <property type="entry name" value="WH_DNA-bd_sf"/>
</dbReference>
<name>A0A3P3UB47_9BACL</name>
<feature type="domain" description="HTH deoR-type" evidence="3">
    <location>
        <begin position="2"/>
        <end position="57"/>
    </location>
</feature>
<dbReference type="InterPro" id="IPR028349">
    <property type="entry name" value="PafC-like"/>
</dbReference>
<dbReference type="InterPro" id="IPR057727">
    <property type="entry name" value="WCX_dom"/>
</dbReference>
<comment type="caution">
    <text evidence="4">The sequence shown here is derived from an EMBL/GenBank/DDBJ whole genome shotgun (WGS) entry which is preliminary data.</text>
</comment>
<dbReference type="Pfam" id="PF13280">
    <property type="entry name" value="WYL"/>
    <property type="match status" value="1"/>
</dbReference>
<dbReference type="InterPro" id="IPR001034">
    <property type="entry name" value="DeoR_HTH"/>
</dbReference>
<dbReference type="InterPro" id="IPR013196">
    <property type="entry name" value="HTH_11"/>
</dbReference>
<dbReference type="Pfam" id="PF08279">
    <property type="entry name" value="HTH_11"/>
    <property type="match status" value="1"/>
</dbReference>
<dbReference type="PROSITE" id="PS52050">
    <property type="entry name" value="WYL"/>
    <property type="match status" value="1"/>
</dbReference>
<evidence type="ECO:0000313" key="4">
    <source>
        <dbReference type="EMBL" id="RRJ67582.1"/>
    </source>
</evidence>
<evidence type="ECO:0000259" key="3">
    <source>
        <dbReference type="PROSITE" id="PS51000"/>
    </source>
</evidence>
<dbReference type="GO" id="GO:0003700">
    <property type="term" value="F:DNA-binding transcription factor activity"/>
    <property type="evidence" value="ECO:0007669"/>
    <property type="project" value="InterPro"/>
</dbReference>
<keyword evidence="2" id="KW-0804">Transcription</keyword>
<dbReference type="PIRSF" id="PIRSF016838">
    <property type="entry name" value="PafC"/>
    <property type="match status" value="1"/>
</dbReference>
<dbReference type="PROSITE" id="PS51000">
    <property type="entry name" value="HTH_DEOR_2"/>
    <property type="match status" value="1"/>
</dbReference>
<dbReference type="Gene3D" id="1.10.10.10">
    <property type="entry name" value="Winged helix-like DNA-binding domain superfamily/Winged helix DNA-binding domain"/>
    <property type="match status" value="1"/>
</dbReference>
<evidence type="ECO:0000313" key="5">
    <source>
        <dbReference type="Proteomes" id="UP000267017"/>
    </source>
</evidence>
<keyword evidence="1" id="KW-0805">Transcription regulation</keyword>
<evidence type="ECO:0000256" key="1">
    <source>
        <dbReference type="ARBA" id="ARBA00023015"/>
    </source>
</evidence>
<dbReference type="PANTHER" id="PTHR34580">
    <property type="match status" value="1"/>
</dbReference>
<keyword evidence="5" id="KW-1185">Reference proteome</keyword>
<gene>
    <name evidence="4" type="ORF">EHV15_15105</name>
</gene>
<dbReference type="InterPro" id="IPR036388">
    <property type="entry name" value="WH-like_DNA-bd_sf"/>
</dbReference>
<dbReference type="InterPro" id="IPR026881">
    <property type="entry name" value="WYL_dom"/>
</dbReference>
<accession>A0A3P3UB47</accession>
<dbReference type="AlphaFoldDB" id="A0A3P3UB47"/>
<dbReference type="InterPro" id="IPR051534">
    <property type="entry name" value="CBASS_pafABC_assoc_protein"/>
</dbReference>
<proteinExistence type="predicted"/>